<feature type="signal peptide" evidence="4">
    <location>
        <begin position="1"/>
        <end position="20"/>
    </location>
</feature>
<dbReference type="GO" id="GO:0016787">
    <property type="term" value="F:hydrolase activity"/>
    <property type="evidence" value="ECO:0007669"/>
    <property type="project" value="UniProtKB-KW"/>
</dbReference>
<accession>A0A5N6U9E5</accession>
<evidence type="ECO:0000256" key="4">
    <source>
        <dbReference type="SAM" id="SignalP"/>
    </source>
</evidence>
<dbReference type="AlphaFoldDB" id="A0A5N6U9E5"/>
<keyword evidence="3" id="KW-1015">Disulfide bond</keyword>
<dbReference type="EMBL" id="ML742024">
    <property type="protein sequence ID" value="KAE8155206.1"/>
    <property type="molecule type" value="Genomic_DNA"/>
</dbReference>
<name>A0A5N6U9E5_ASPAV</name>
<proteinExistence type="predicted"/>
<keyword evidence="4" id="KW-0732">Signal</keyword>
<dbReference type="GO" id="GO:0004540">
    <property type="term" value="F:RNA nuclease activity"/>
    <property type="evidence" value="ECO:0007669"/>
    <property type="project" value="InterPro"/>
</dbReference>
<keyword evidence="6" id="KW-1185">Reference proteome</keyword>
<sequence length="149" mass="16480">MVSFKYLVALALGATPLASPTPLELDARAGQTYTCRKGEKNDGTLIGKVSQDKSIGYFREAKTTAGKSGYPMRFYNNEELAFGSGCRDKNAEIWELPVLDGGKRYDYQKSKKELNPGRMRVYYTKDLTFCGIGTKSNDDNSGPVHSCKI</sequence>
<dbReference type="Proteomes" id="UP000325780">
    <property type="component" value="Unassembled WGS sequence"/>
</dbReference>
<evidence type="ECO:0000313" key="5">
    <source>
        <dbReference type="EMBL" id="KAE8155206.1"/>
    </source>
</evidence>
<gene>
    <name evidence="5" type="ORF">BDV25DRAFT_135254</name>
</gene>
<dbReference type="SUPFAM" id="SSF53933">
    <property type="entry name" value="Microbial ribonucleases"/>
    <property type="match status" value="1"/>
</dbReference>
<dbReference type="OrthoDB" id="4224768at2759"/>
<protein>
    <submittedName>
        <fullName evidence="5">Ribonuclease/ribotoxin</fullName>
    </submittedName>
</protein>
<evidence type="ECO:0000256" key="2">
    <source>
        <dbReference type="ARBA" id="ARBA00022801"/>
    </source>
</evidence>
<evidence type="ECO:0000313" key="6">
    <source>
        <dbReference type="Proteomes" id="UP000325780"/>
    </source>
</evidence>
<dbReference type="PIRSF" id="PIRSF037430">
    <property type="entry name" value="RNase_U2"/>
    <property type="match status" value="1"/>
</dbReference>
<evidence type="ECO:0000256" key="3">
    <source>
        <dbReference type="ARBA" id="ARBA00023157"/>
    </source>
</evidence>
<dbReference type="InterPro" id="IPR048269">
    <property type="entry name" value="RNase_U2"/>
</dbReference>
<keyword evidence="1" id="KW-0540">Nuclease</keyword>
<dbReference type="GO" id="GO:0003723">
    <property type="term" value="F:RNA binding"/>
    <property type="evidence" value="ECO:0007669"/>
    <property type="project" value="InterPro"/>
</dbReference>
<dbReference type="InterPro" id="IPR016191">
    <property type="entry name" value="Ribonuclease/ribotoxin"/>
</dbReference>
<evidence type="ECO:0000256" key="1">
    <source>
        <dbReference type="ARBA" id="ARBA00022722"/>
    </source>
</evidence>
<reference evidence="5 6" key="1">
    <citation type="submission" date="2019-04" db="EMBL/GenBank/DDBJ databases">
        <title>Friends and foes A comparative genomics study of 23 Aspergillus species from section Flavi.</title>
        <authorList>
            <consortium name="DOE Joint Genome Institute"/>
            <person name="Kjaerbolling I."/>
            <person name="Vesth T."/>
            <person name="Frisvad J.C."/>
            <person name="Nybo J.L."/>
            <person name="Theobald S."/>
            <person name="Kildgaard S."/>
            <person name="Isbrandt T."/>
            <person name="Kuo A."/>
            <person name="Sato A."/>
            <person name="Lyhne E.K."/>
            <person name="Kogle M.E."/>
            <person name="Wiebenga A."/>
            <person name="Kun R.S."/>
            <person name="Lubbers R.J."/>
            <person name="Makela M.R."/>
            <person name="Barry K."/>
            <person name="Chovatia M."/>
            <person name="Clum A."/>
            <person name="Daum C."/>
            <person name="Haridas S."/>
            <person name="He G."/>
            <person name="LaButti K."/>
            <person name="Lipzen A."/>
            <person name="Mondo S."/>
            <person name="Riley R."/>
            <person name="Salamov A."/>
            <person name="Simmons B.A."/>
            <person name="Magnuson J.K."/>
            <person name="Henrissat B."/>
            <person name="Mortensen U.H."/>
            <person name="Larsen T.O."/>
            <person name="Devries R.P."/>
            <person name="Grigoriev I.V."/>
            <person name="Machida M."/>
            <person name="Baker S.E."/>
            <person name="Andersen M.R."/>
        </authorList>
    </citation>
    <scope>NUCLEOTIDE SEQUENCE [LARGE SCALE GENOMIC DNA]</scope>
    <source>
        <strain evidence="5 6">IBT 18842</strain>
    </source>
</reference>
<keyword evidence="2" id="KW-0378">Hydrolase</keyword>
<dbReference type="Gene3D" id="3.10.450.30">
    <property type="entry name" value="Microbial ribonucleases"/>
    <property type="match status" value="1"/>
</dbReference>
<feature type="chain" id="PRO_5024917017" evidence="4">
    <location>
        <begin position="21"/>
        <end position="149"/>
    </location>
</feature>
<organism evidence="5 6">
    <name type="scientific">Aspergillus avenaceus</name>
    <dbReference type="NCBI Taxonomy" id="36643"/>
    <lineage>
        <taxon>Eukaryota</taxon>
        <taxon>Fungi</taxon>
        <taxon>Dikarya</taxon>
        <taxon>Ascomycota</taxon>
        <taxon>Pezizomycotina</taxon>
        <taxon>Eurotiomycetes</taxon>
        <taxon>Eurotiomycetidae</taxon>
        <taxon>Eurotiales</taxon>
        <taxon>Aspergillaceae</taxon>
        <taxon>Aspergillus</taxon>
        <taxon>Aspergillus subgen. Circumdati</taxon>
    </lineage>
</organism>